<dbReference type="GO" id="GO:0005829">
    <property type="term" value="C:cytosol"/>
    <property type="evidence" value="ECO:0007669"/>
    <property type="project" value="TreeGrafter"/>
</dbReference>
<dbReference type="OrthoDB" id="3251355at2"/>
<evidence type="ECO:0000256" key="3">
    <source>
        <dbReference type="ARBA" id="ARBA00022723"/>
    </source>
</evidence>
<evidence type="ECO:0000256" key="2">
    <source>
        <dbReference type="ARBA" id="ARBA00022559"/>
    </source>
</evidence>
<sequence>MQKTQAQTAILAPLPQAASYVFFKGQSTKAQLFECLMRLSPGDDLVGIGQPLAMTLGLTVADALDYPSFANSQRCLPQTPFDLLVWVRGADAGEVALKIRQWQQRLVPHFSLVSSVDAFLHRDGRDLTGYEDGTENPDGAAAAEAALDGSGASYLALQQWRHRMDEVEHCSREQMNHIIGRDQASNRELTDAPASAHVKRTEQEAFEPHRFVLRRSMPWVQSGNMGLMFAAFGCDTQAFEAQMWRMLGRDDGIEDALFAISEPMTGVYFYCPPCVGGRLNLE</sequence>
<accession>K4KFR5</accession>
<dbReference type="InterPro" id="IPR048328">
    <property type="entry name" value="Dyp_perox_C"/>
</dbReference>
<proteinExistence type="predicted"/>
<keyword evidence="5" id="KW-0408">Iron</keyword>
<dbReference type="InterPro" id="IPR006314">
    <property type="entry name" value="Dyp_peroxidase"/>
</dbReference>
<dbReference type="InterPro" id="IPR011008">
    <property type="entry name" value="Dimeric_a/b-barrel"/>
</dbReference>
<dbReference type="PANTHER" id="PTHR30521:SF0">
    <property type="entry name" value="DYP-TYPE PEROXIDASE FAMILY PROTEIN"/>
    <property type="match status" value="1"/>
</dbReference>
<evidence type="ECO:0000256" key="5">
    <source>
        <dbReference type="ARBA" id="ARBA00023004"/>
    </source>
</evidence>
<dbReference type="GO" id="GO:0004601">
    <property type="term" value="F:peroxidase activity"/>
    <property type="evidence" value="ECO:0007669"/>
    <property type="project" value="UniProtKB-KW"/>
</dbReference>
<keyword evidence="4" id="KW-0560">Oxidoreductase</keyword>
<evidence type="ECO:0000259" key="6">
    <source>
        <dbReference type="Pfam" id="PF20628"/>
    </source>
</evidence>
<dbReference type="eggNOG" id="COG2837">
    <property type="taxonomic scope" value="Bacteria"/>
</dbReference>
<dbReference type="EMBL" id="CP003746">
    <property type="protein sequence ID" value="AFU97919.1"/>
    <property type="molecule type" value="Genomic_DNA"/>
</dbReference>
<dbReference type="GO" id="GO:0046872">
    <property type="term" value="F:metal ion binding"/>
    <property type="evidence" value="ECO:0007669"/>
    <property type="project" value="UniProtKB-KW"/>
</dbReference>
<dbReference type="PANTHER" id="PTHR30521">
    <property type="entry name" value="DEFERROCHELATASE/PEROXIDASE"/>
    <property type="match status" value="1"/>
</dbReference>
<dbReference type="Proteomes" id="UP000000466">
    <property type="component" value="Chromosome"/>
</dbReference>
<feature type="domain" description="Dyp-type peroxidase C-terminal" evidence="6">
    <location>
        <begin position="124"/>
        <end position="274"/>
    </location>
</feature>
<dbReference type="HOGENOM" id="CLU_044178_3_0_6"/>
<evidence type="ECO:0000256" key="4">
    <source>
        <dbReference type="ARBA" id="ARBA00023002"/>
    </source>
</evidence>
<name>K4KFR5_SIMAS</name>
<reference evidence="7 8" key="1">
    <citation type="journal article" date="2013" name="Genome Announc.">
        <title>Complete genome sequence of Simiduia agarivorans SA1(T), a marine bacterium able to degrade a variety of polysaccharides.</title>
        <authorList>
            <person name="Lin S.Y."/>
            <person name="Shieh W.Y."/>
            <person name="Chen J.S."/>
            <person name="Tang S.L."/>
        </authorList>
    </citation>
    <scope>NUCLEOTIDE SEQUENCE [LARGE SCALE GENOMIC DNA]</scope>
    <source>
        <strain evidence="8">DSM 21679 / JCM 13881 / BCRC 17597 / SA1</strain>
    </source>
</reference>
<dbReference type="RefSeq" id="WP_015046092.1">
    <property type="nucleotide sequence ID" value="NC_018868.3"/>
</dbReference>
<dbReference type="Pfam" id="PF20628">
    <property type="entry name" value="Dyp_perox_C"/>
    <property type="match status" value="1"/>
</dbReference>
<evidence type="ECO:0000313" key="7">
    <source>
        <dbReference type="EMBL" id="AFU97919.1"/>
    </source>
</evidence>
<keyword evidence="2 7" id="KW-0575">Peroxidase</keyword>
<dbReference type="KEGG" id="saga:M5M_03550"/>
<dbReference type="GO" id="GO:0020037">
    <property type="term" value="F:heme binding"/>
    <property type="evidence" value="ECO:0007669"/>
    <property type="project" value="InterPro"/>
</dbReference>
<dbReference type="NCBIfam" id="TIGR01413">
    <property type="entry name" value="Dyp_perox_fam"/>
    <property type="match status" value="1"/>
</dbReference>
<gene>
    <name evidence="7" type="ordered locus">M5M_03550</name>
</gene>
<evidence type="ECO:0000313" key="8">
    <source>
        <dbReference type="Proteomes" id="UP000000466"/>
    </source>
</evidence>
<organism evidence="7 8">
    <name type="scientific">Simiduia agarivorans (strain DSM 21679 / JCM 13881 / BCRC 17597 / SA1)</name>
    <dbReference type="NCBI Taxonomy" id="1117647"/>
    <lineage>
        <taxon>Bacteria</taxon>
        <taxon>Pseudomonadati</taxon>
        <taxon>Pseudomonadota</taxon>
        <taxon>Gammaproteobacteria</taxon>
        <taxon>Cellvibrionales</taxon>
        <taxon>Cellvibrionaceae</taxon>
        <taxon>Simiduia</taxon>
    </lineage>
</organism>
<comment type="cofactor">
    <cofactor evidence="1">
        <name>heme b</name>
        <dbReference type="ChEBI" id="CHEBI:60344"/>
    </cofactor>
</comment>
<dbReference type="SUPFAM" id="SSF54909">
    <property type="entry name" value="Dimeric alpha+beta barrel"/>
    <property type="match status" value="1"/>
</dbReference>
<dbReference type="AlphaFoldDB" id="K4KFR5"/>
<dbReference type="STRING" id="1117647.M5M_03550"/>
<dbReference type="PROSITE" id="PS51404">
    <property type="entry name" value="DYP_PEROXIDASE"/>
    <property type="match status" value="1"/>
</dbReference>
<keyword evidence="3" id="KW-0479">Metal-binding</keyword>
<evidence type="ECO:0000256" key="1">
    <source>
        <dbReference type="ARBA" id="ARBA00001970"/>
    </source>
</evidence>
<protein>
    <submittedName>
        <fullName evidence="7">Dyp-type peroxidase family protein</fullName>
    </submittedName>
</protein>
<keyword evidence="8" id="KW-1185">Reference proteome</keyword>